<keyword evidence="4 8" id="KW-0479">Metal-binding</keyword>
<evidence type="ECO:0000313" key="10">
    <source>
        <dbReference type="Proteomes" id="UP000772434"/>
    </source>
</evidence>
<dbReference type="InterPro" id="IPR036396">
    <property type="entry name" value="Cyt_P450_sf"/>
</dbReference>
<dbReference type="Gene3D" id="1.10.630.10">
    <property type="entry name" value="Cytochrome P450"/>
    <property type="match status" value="1"/>
</dbReference>
<dbReference type="SUPFAM" id="SSF48264">
    <property type="entry name" value="Cytochrome P450"/>
    <property type="match status" value="1"/>
</dbReference>
<evidence type="ECO:0000256" key="1">
    <source>
        <dbReference type="ARBA" id="ARBA00001971"/>
    </source>
</evidence>
<keyword evidence="5" id="KW-0560">Oxidoreductase</keyword>
<dbReference type="GO" id="GO:0016705">
    <property type="term" value="F:oxidoreductase activity, acting on paired donors, with incorporation or reduction of molecular oxygen"/>
    <property type="evidence" value="ECO:0007669"/>
    <property type="project" value="InterPro"/>
</dbReference>
<dbReference type="GO" id="GO:0004497">
    <property type="term" value="F:monooxygenase activity"/>
    <property type="evidence" value="ECO:0007669"/>
    <property type="project" value="UniProtKB-KW"/>
</dbReference>
<comment type="caution">
    <text evidence="9">The sequence shown here is derived from an EMBL/GenBank/DDBJ whole genome shotgun (WGS) entry which is preliminary data.</text>
</comment>
<dbReference type="PRINTS" id="PR00385">
    <property type="entry name" value="P450"/>
</dbReference>
<keyword evidence="8" id="KW-0349">Heme</keyword>
<comment type="similarity">
    <text evidence="3">Belongs to the cytochrome P450 family.</text>
</comment>
<dbReference type="PANTHER" id="PTHR24305">
    <property type="entry name" value="CYTOCHROME P450"/>
    <property type="match status" value="1"/>
</dbReference>
<dbReference type="OrthoDB" id="6692864at2759"/>
<keyword evidence="10" id="KW-1185">Reference proteome</keyword>
<keyword evidence="6 8" id="KW-0408">Iron</keyword>
<evidence type="ECO:0000256" key="7">
    <source>
        <dbReference type="ARBA" id="ARBA00023033"/>
    </source>
</evidence>
<dbReference type="Pfam" id="PF00067">
    <property type="entry name" value="p450"/>
    <property type="match status" value="1"/>
</dbReference>
<reference evidence="9" key="1">
    <citation type="submission" date="2020-11" db="EMBL/GenBank/DDBJ databases">
        <authorList>
            <consortium name="DOE Joint Genome Institute"/>
            <person name="Ahrendt S."/>
            <person name="Riley R."/>
            <person name="Andreopoulos W."/>
            <person name="Labutti K."/>
            <person name="Pangilinan J."/>
            <person name="Ruiz-Duenas F.J."/>
            <person name="Barrasa J.M."/>
            <person name="Sanchez-Garcia M."/>
            <person name="Camarero S."/>
            <person name="Miyauchi S."/>
            <person name="Serrano A."/>
            <person name="Linde D."/>
            <person name="Babiker R."/>
            <person name="Drula E."/>
            <person name="Ayuso-Fernandez I."/>
            <person name="Pacheco R."/>
            <person name="Padilla G."/>
            <person name="Ferreira P."/>
            <person name="Barriuso J."/>
            <person name="Kellner H."/>
            <person name="Castanera R."/>
            <person name="Alfaro M."/>
            <person name="Ramirez L."/>
            <person name="Pisabarro A.G."/>
            <person name="Kuo A."/>
            <person name="Tritt A."/>
            <person name="Lipzen A."/>
            <person name="He G."/>
            <person name="Yan M."/>
            <person name="Ng V."/>
            <person name="Cullen D."/>
            <person name="Martin F."/>
            <person name="Rosso M.-N."/>
            <person name="Henrissat B."/>
            <person name="Hibbett D."/>
            <person name="Martinez A.T."/>
            <person name="Grigoriev I.V."/>
        </authorList>
    </citation>
    <scope>NUCLEOTIDE SEQUENCE</scope>
    <source>
        <strain evidence="9">AH 40177</strain>
    </source>
</reference>
<evidence type="ECO:0000256" key="2">
    <source>
        <dbReference type="ARBA" id="ARBA00005179"/>
    </source>
</evidence>
<organism evidence="9 10">
    <name type="scientific">Rhodocollybia butyracea</name>
    <dbReference type="NCBI Taxonomy" id="206335"/>
    <lineage>
        <taxon>Eukaryota</taxon>
        <taxon>Fungi</taxon>
        <taxon>Dikarya</taxon>
        <taxon>Basidiomycota</taxon>
        <taxon>Agaricomycotina</taxon>
        <taxon>Agaricomycetes</taxon>
        <taxon>Agaricomycetidae</taxon>
        <taxon>Agaricales</taxon>
        <taxon>Marasmiineae</taxon>
        <taxon>Omphalotaceae</taxon>
        <taxon>Rhodocollybia</taxon>
    </lineage>
</organism>
<evidence type="ECO:0000256" key="3">
    <source>
        <dbReference type="ARBA" id="ARBA00010617"/>
    </source>
</evidence>
<evidence type="ECO:0000256" key="6">
    <source>
        <dbReference type="ARBA" id="ARBA00023004"/>
    </source>
</evidence>
<evidence type="ECO:0000256" key="5">
    <source>
        <dbReference type="ARBA" id="ARBA00023002"/>
    </source>
</evidence>
<keyword evidence="7" id="KW-0503">Monooxygenase</keyword>
<evidence type="ECO:0000256" key="8">
    <source>
        <dbReference type="PIRSR" id="PIRSR602403-1"/>
    </source>
</evidence>
<evidence type="ECO:0000256" key="4">
    <source>
        <dbReference type="ARBA" id="ARBA00022723"/>
    </source>
</evidence>
<dbReference type="GO" id="GO:0005506">
    <property type="term" value="F:iron ion binding"/>
    <property type="evidence" value="ECO:0007669"/>
    <property type="project" value="InterPro"/>
</dbReference>
<comment type="pathway">
    <text evidence="2">Secondary metabolite biosynthesis.</text>
</comment>
<comment type="cofactor">
    <cofactor evidence="1 8">
        <name>heme</name>
        <dbReference type="ChEBI" id="CHEBI:30413"/>
    </cofactor>
</comment>
<evidence type="ECO:0000313" key="9">
    <source>
        <dbReference type="EMBL" id="KAF9058876.1"/>
    </source>
</evidence>
<gene>
    <name evidence="9" type="ORF">BDP27DRAFT_1239895</name>
</gene>
<dbReference type="AlphaFoldDB" id="A0A9P5TXK9"/>
<dbReference type="InterPro" id="IPR002403">
    <property type="entry name" value="Cyt_P450_E_grp-IV"/>
</dbReference>
<proteinExistence type="inferred from homology"/>
<dbReference type="PANTHER" id="PTHR24305:SF187">
    <property type="entry name" value="P450, PUTATIVE (EUROFUNG)-RELATED"/>
    <property type="match status" value="1"/>
</dbReference>
<dbReference type="InterPro" id="IPR050121">
    <property type="entry name" value="Cytochrome_P450_monoxygenase"/>
</dbReference>
<dbReference type="EMBL" id="JADNRY010000339">
    <property type="protein sequence ID" value="KAF9058876.1"/>
    <property type="molecule type" value="Genomic_DNA"/>
</dbReference>
<dbReference type="GO" id="GO:0020037">
    <property type="term" value="F:heme binding"/>
    <property type="evidence" value="ECO:0007669"/>
    <property type="project" value="InterPro"/>
</dbReference>
<dbReference type="Proteomes" id="UP000772434">
    <property type="component" value="Unassembled WGS sequence"/>
</dbReference>
<sequence>MAIVAGSDTTASVLCNAIYYLLSNSNDLRRLIAEIEEFFPGTRNSTVTNIDTAKLADMTWLNAVINETLRLQPPVPSSIQRAPASGSGGKMMGPHFIKEGTSVVVSTYVIHRDPRYFSPNPDKFWPTRWLNDKRANNVTALETTAFIPFSLGQANCVGKRLAIFELQYVLVLLFSRYEISFAPEWDQGEWEMGLKDRLVLVKDRLMVEMKVRSYPG</sequence>
<dbReference type="PRINTS" id="PR00465">
    <property type="entry name" value="EP450IV"/>
</dbReference>
<dbReference type="InterPro" id="IPR001128">
    <property type="entry name" value="Cyt_P450"/>
</dbReference>
<accession>A0A9P5TXK9</accession>
<name>A0A9P5TXK9_9AGAR</name>
<feature type="binding site" description="axial binding residue" evidence="8">
    <location>
        <position position="156"/>
    </location>
    <ligand>
        <name>heme</name>
        <dbReference type="ChEBI" id="CHEBI:30413"/>
    </ligand>
    <ligandPart>
        <name>Fe</name>
        <dbReference type="ChEBI" id="CHEBI:18248"/>
    </ligandPart>
</feature>
<protein>
    <submittedName>
        <fullName evidence="9">Cytochrome P450</fullName>
    </submittedName>
</protein>